<gene>
    <name evidence="2" type="ORF">E6C48_03325</name>
</gene>
<dbReference type="InterPro" id="IPR016035">
    <property type="entry name" value="Acyl_Trfase/lysoPLipase"/>
</dbReference>
<comment type="caution">
    <text evidence="2">The sequence shown here is derived from an EMBL/GenBank/DDBJ whole genome shotgun (WGS) entry which is preliminary data.</text>
</comment>
<accession>A0ABY2QCU3</accession>
<reference evidence="2 3" key="1">
    <citation type="submission" date="2019-04" db="EMBL/GenBank/DDBJ databases">
        <title>Mesorhizobium composti sp. nov., isolated from compost.</title>
        <authorList>
            <person name="Lin S.-Y."/>
            <person name="Hameed A."/>
            <person name="Hsieh Y.-T."/>
            <person name="Young C.-C."/>
        </authorList>
    </citation>
    <scope>NUCLEOTIDE SEQUENCE [LARGE SCALE GENOMIC DNA]</scope>
    <source>
        <strain evidence="2 3">CC-YTH430</strain>
    </source>
</reference>
<organism evidence="2 3">
    <name type="scientific">Ollibium composti</name>
    <dbReference type="NCBI Taxonomy" id="2675109"/>
    <lineage>
        <taxon>Bacteria</taxon>
        <taxon>Pseudomonadati</taxon>
        <taxon>Pseudomonadota</taxon>
        <taxon>Alphaproteobacteria</taxon>
        <taxon>Hyphomicrobiales</taxon>
        <taxon>Phyllobacteriaceae</taxon>
        <taxon>Ollibium</taxon>
    </lineage>
</organism>
<dbReference type="PANTHER" id="PTHR42681">
    <property type="entry name" value="MALONYL-COA-ACYL CARRIER PROTEIN TRANSACYLASE, MITOCHONDRIAL"/>
    <property type="match status" value="1"/>
</dbReference>
<feature type="domain" description="Malonyl-CoA:ACP transacylase (MAT)" evidence="1">
    <location>
        <begin position="6"/>
        <end position="189"/>
    </location>
</feature>
<evidence type="ECO:0000259" key="1">
    <source>
        <dbReference type="SMART" id="SM00827"/>
    </source>
</evidence>
<dbReference type="InterPro" id="IPR001227">
    <property type="entry name" value="Ac_transferase_dom_sf"/>
</dbReference>
<dbReference type="InterPro" id="IPR014043">
    <property type="entry name" value="Acyl_transferase_dom"/>
</dbReference>
<dbReference type="SUPFAM" id="SSF52151">
    <property type="entry name" value="FabD/lysophospholipase-like"/>
    <property type="match status" value="1"/>
</dbReference>
<name>A0ABY2QCU3_9HYPH</name>
<dbReference type="Gene3D" id="3.40.366.10">
    <property type="entry name" value="Malonyl-Coenzyme A Acyl Carrier Protein, domain 2"/>
    <property type="match status" value="1"/>
</dbReference>
<proteinExistence type="predicted"/>
<dbReference type="Proteomes" id="UP000306441">
    <property type="component" value="Unassembled WGS sequence"/>
</dbReference>
<sequence length="191" mass="20164">MSITPKSPAINQQGWVQTWVTSQWKNPSIPGQLSAEINTFVVGGTHAALDALAGAAVEVGAARVARINVRVASHTARLTAASAEFLTVLTRAPIRRPPLPAAWLLSGLDGSVVRGLATGLDNLARQISHRIEWAECLQSCVEGGARAFLELGPGHALSEMAASAYPDIAARSIEDFRTIEGVHAWLAKTLG</sequence>
<dbReference type="Gene3D" id="3.30.70.250">
    <property type="entry name" value="Malonyl-CoA ACP transacylase, ACP-binding"/>
    <property type="match status" value="1"/>
</dbReference>
<dbReference type="RefSeq" id="WP_136353937.1">
    <property type="nucleotide sequence ID" value="NZ_SSNY01000001.1"/>
</dbReference>
<protein>
    <recommendedName>
        <fullName evidence="1">Malonyl-CoA:ACP transacylase (MAT) domain-containing protein</fullName>
    </recommendedName>
</protein>
<evidence type="ECO:0000313" key="3">
    <source>
        <dbReference type="Proteomes" id="UP000306441"/>
    </source>
</evidence>
<keyword evidence="3" id="KW-1185">Reference proteome</keyword>
<evidence type="ECO:0000313" key="2">
    <source>
        <dbReference type="EMBL" id="THF60088.1"/>
    </source>
</evidence>
<dbReference type="SMART" id="SM00827">
    <property type="entry name" value="PKS_AT"/>
    <property type="match status" value="1"/>
</dbReference>
<dbReference type="InterPro" id="IPR050858">
    <property type="entry name" value="Mal-CoA-ACP_Trans/PKS_FabD"/>
</dbReference>
<dbReference type="EMBL" id="SSNY01000001">
    <property type="protein sequence ID" value="THF60088.1"/>
    <property type="molecule type" value="Genomic_DNA"/>
</dbReference>
<dbReference type="PANTHER" id="PTHR42681:SF6">
    <property type="entry name" value="BLL0263 PROTEIN"/>
    <property type="match status" value="1"/>
</dbReference>